<evidence type="ECO:0000313" key="2">
    <source>
        <dbReference type="EMBL" id="MPC88586.1"/>
    </source>
</evidence>
<protein>
    <submittedName>
        <fullName evidence="2">Uncharacterized protein</fullName>
    </submittedName>
</protein>
<comment type="caution">
    <text evidence="2">The sequence shown here is derived from an EMBL/GenBank/DDBJ whole genome shotgun (WGS) entry which is preliminary data.</text>
</comment>
<dbReference type="AlphaFoldDB" id="A0A5B7J3N6"/>
<name>A0A5B7J3N6_PORTR</name>
<evidence type="ECO:0000313" key="3">
    <source>
        <dbReference type="Proteomes" id="UP000324222"/>
    </source>
</evidence>
<accession>A0A5B7J3N6</accession>
<evidence type="ECO:0000256" key="1">
    <source>
        <dbReference type="SAM" id="MobiDB-lite"/>
    </source>
</evidence>
<feature type="compositionally biased region" description="Basic and acidic residues" evidence="1">
    <location>
        <begin position="33"/>
        <end position="46"/>
    </location>
</feature>
<feature type="compositionally biased region" description="Basic residues" evidence="1">
    <location>
        <begin position="47"/>
        <end position="64"/>
    </location>
</feature>
<sequence>MQVKSVSRCNVFSRWQEQRVSEASPGYARHVKERKETQRSIKDRQPGHHKKCFKGNKKHSRSDR</sequence>
<organism evidence="2 3">
    <name type="scientific">Portunus trituberculatus</name>
    <name type="common">Swimming crab</name>
    <name type="synonym">Neptunus trituberculatus</name>
    <dbReference type="NCBI Taxonomy" id="210409"/>
    <lineage>
        <taxon>Eukaryota</taxon>
        <taxon>Metazoa</taxon>
        <taxon>Ecdysozoa</taxon>
        <taxon>Arthropoda</taxon>
        <taxon>Crustacea</taxon>
        <taxon>Multicrustacea</taxon>
        <taxon>Malacostraca</taxon>
        <taxon>Eumalacostraca</taxon>
        <taxon>Eucarida</taxon>
        <taxon>Decapoda</taxon>
        <taxon>Pleocyemata</taxon>
        <taxon>Brachyura</taxon>
        <taxon>Eubrachyura</taxon>
        <taxon>Portunoidea</taxon>
        <taxon>Portunidae</taxon>
        <taxon>Portuninae</taxon>
        <taxon>Portunus</taxon>
    </lineage>
</organism>
<keyword evidence="3" id="KW-1185">Reference proteome</keyword>
<feature type="region of interest" description="Disordered" evidence="1">
    <location>
        <begin position="19"/>
        <end position="64"/>
    </location>
</feature>
<proteinExistence type="predicted"/>
<gene>
    <name evidence="2" type="ORF">E2C01_083500</name>
</gene>
<dbReference type="Proteomes" id="UP000324222">
    <property type="component" value="Unassembled WGS sequence"/>
</dbReference>
<reference evidence="2 3" key="1">
    <citation type="submission" date="2019-05" db="EMBL/GenBank/DDBJ databases">
        <title>Another draft genome of Portunus trituberculatus and its Hox gene families provides insights of decapod evolution.</title>
        <authorList>
            <person name="Jeong J.-H."/>
            <person name="Song I."/>
            <person name="Kim S."/>
            <person name="Choi T."/>
            <person name="Kim D."/>
            <person name="Ryu S."/>
            <person name="Kim W."/>
        </authorList>
    </citation>
    <scope>NUCLEOTIDE SEQUENCE [LARGE SCALE GENOMIC DNA]</scope>
    <source>
        <tissue evidence="2">Muscle</tissue>
    </source>
</reference>
<dbReference type="EMBL" id="VSRR010078237">
    <property type="protein sequence ID" value="MPC88586.1"/>
    <property type="molecule type" value="Genomic_DNA"/>
</dbReference>